<accession>A0A3M6V0R5</accession>
<comment type="caution">
    <text evidence="1">The sequence shown here is derived from an EMBL/GenBank/DDBJ whole genome shotgun (WGS) entry which is preliminary data.</text>
</comment>
<dbReference type="EMBL" id="RCHS01000370">
    <property type="protein sequence ID" value="RMX59354.1"/>
    <property type="molecule type" value="Genomic_DNA"/>
</dbReference>
<dbReference type="PANTHER" id="PTHR31751:SF42">
    <property type="entry name" value="PROTEIN CBG10204"/>
    <property type="match status" value="1"/>
</dbReference>
<feature type="non-terminal residue" evidence="1">
    <location>
        <position position="282"/>
    </location>
</feature>
<keyword evidence="2" id="KW-1185">Reference proteome</keyword>
<name>A0A3M6V0R5_POCDA</name>
<dbReference type="AlphaFoldDB" id="A0A3M6V0R5"/>
<feature type="non-terminal residue" evidence="1">
    <location>
        <position position="1"/>
    </location>
</feature>
<organism evidence="1 2">
    <name type="scientific">Pocillopora damicornis</name>
    <name type="common">Cauliflower coral</name>
    <name type="synonym">Millepora damicornis</name>
    <dbReference type="NCBI Taxonomy" id="46731"/>
    <lineage>
        <taxon>Eukaryota</taxon>
        <taxon>Metazoa</taxon>
        <taxon>Cnidaria</taxon>
        <taxon>Anthozoa</taxon>
        <taxon>Hexacorallia</taxon>
        <taxon>Scleractinia</taxon>
        <taxon>Astrocoeniina</taxon>
        <taxon>Pocilloporidae</taxon>
        <taxon>Pocillopora</taxon>
    </lineage>
</organism>
<protein>
    <submittedName>
        <fullName evidence="1">Uncharacterized protein</fullName>
    </submittedName>
</protein>
<dbReference type="Proteomes" id="UP000275408">
    <property type="component" value="Unassembled WGS sequence"/>
</dbReference>
<reference evidence="1 2" key="1">
    <citation type="journal article" date="2018" name="Sci. Rep.">
        <title>Comparative analysis of the Pocillopora damicornis genome highlights role of immune system in coral evolution.</title>
        <authorList>
            <person name="Cunning R."/>
            <person name="Bay R.A."/>
            <person name="Gillette P."/>
            <person name="Baker A.C."/>
            <person name="Traylor-Knowles N."/>
        </authorList>
    </citation>
    <scope>NUCLEOTIDE SEQUENCE [LARGE SCALE GENOMIC DNA]</scope>
    <source>
        <strain evidence="1">RSMAS</strain>
        <tissue evidence="1">Whole animal</tissue>
    </source>
</reference>
<gene>
    <name evidence="1" type="ORF">pdam_00025378</name>
</gene>
<evidence type="ECO:0000313" key="2">
    <source>
        <dbReference type="Proteomes" id="UP000275408"/>
    </source>
</evidence>
<proteinExistence type="predicted"/>
<evidence type="ECO:0000313" key="1">
    <source>
        <dbReference type="EMBL" id="RMX59354.1"/>
    </source>
</evidence>
<sequence>ASTSSNISCTTLISETPLSAVTSSLSLTPLQGNSCVDYAHKKKTAVKEQKKEIILLYLRIIRWLKQKLRNLTEYEEDKNVAWSGDFRCDSMGHSAKYGLYIMFCTTIVKHFGLSNGIFVFAHGLGRTVSTPRTILIYGLWQDHKQKRCWLRVEWKGTEAFDKLKLLLTKKILLNDMKKLSPDAQTSCLEGFHVTLNYWHPKMTCFTWLGTLSRHILASLCFNENLQRETQRKFDGKEYIRITNPKFKIGEEVVREVACPPTYKKRDEIIKKYVSRTPEPLNQ</sequence>
<dbReference type="PANTHER" id="PTHR31751">
    <property type="entry name" value="SI:CH211-108C17.2-RELATED-RELATED"/>
    <property type="match status" value="1"/>
</dbReference>